<comment type="caution">
    <text evidence="1">The sequence shown here is derived from an EMBL/GenBank/DDBJ whole genome shotgun (WGS) entry which is preliminary data.</text>
</comment>
<reference evidence="1 2" key="1">
    <citation type="journal article" date="2019" name="Genome Biol. Evol.">
        <title>Insights into the evolution of the New World diploid cottons (Gossypium, subgenus Houzingenia) based on genome sequencing.</title>
        <authorList>
            <person name="Grover C.E."/>
            <person name="Arick M.A. 2nd"/>
            <person name="Thrash A."/>
            <person name="Conover J.L."/>
            <person name="Sanders W.S."/>
            <person name="Peterson D.G."/>
            <person name="Frelichowski J.E."/>
            <person name="Scheffler J.A."/>
            <person name="Scheffler B.E."/>
            <person name="Wendel J.F."/>
        </authorList>
    </citation>
    <scope>NUCLEOTIDE SEQUENCE [LARGE SCALE GENOMIC DNA]</scope>
    <source>
        <strain evidence="1">27</strain>
        <tissue evidence="1">Leaf</tissue>
    </source>
</reference>
<gene>
    <name evidence="1" type="ORF">Godav_019473</name>
</gene>
<name>A0A7J8QZU8_GOSDV</name>
<accession>A0A7J8QZU8</accession>
<dbReference type="AlphaFoldDB" id="A0A7J8QZU8"/>
<dbReference type="Proteomes" id="UP000593561">
    <property type="component" value="Unassembled WGS sequence"/>
</dbReference>
<dbReference type="EMBL" id="JABFAC010000002">
    <property type="protein sequence ID" value="MBA0607127.1"/>
    <property type="molecule type" value="Genomic_DNA"/>
</dbReference>
<evidence type="ECO:0000313" key="2">
    <source>
        <dbReference type="Proteomes" id="UP000593561"/>
    </source>
</evidence>
<keyword evidence="2" id="KW-1185">Reference proteome</keyword>
<organism evidence="1 2">
    <name type="scientific">Gossypium davidsonii</name>
    <name type="common">Davidson's cotton</name>
    <name type="synonym">Gossypium klotzschianum subsp. davidsonii</name>
    <dbReference type="NCBI Taxonomy" id="34287"/>
    <lineage>
        <taxon>Eukaryota</taxon>
        <taxon>Viridiplantae</taxon>
        <taxon>Streptophyta</taxon>
        <taxon>Embryophyta</taxon>
        <taxon>Tracheophyta</taxon>
        <taxon>Spermatophyta</taxon>
        <taxon>Magnoliopsida</taxon>
        <taxon>eudicotyledons</taxon>
        <taxon>Gunneridae</taxon>
        <taxon>Pentapetalae</taxon>
        <taxon>rosids</taxon>
        <taxon>malvids</taxon>
        <taxon>Malvales</taxon>
        <taxon>Malvaceae</taxon>
        <taxon>Malvoideae</taxon>
        <taxon>Gossypium</taxon>
    </lineage>
</organism>
<sequence>MMAIVVQTDLKRLLLRKNLRIWYCKRY</sequence>
<protein>
    <submittedName>
        <fullName evidence="1">Uncharacterized protein</fullName>
    </submittedName>
</protein>
<evidence type="ECO:0000313" key="1">
    <source>
        <dbReference type="EMBL" id="MBA0607127.1"/>
    </source>
</evidence>
<proteinExistence type="predicted"/>